<keyword evidence="3" id="KW-1003">Cell membrane</keyword>
<dbReference type="FunFam" id="3.40.50.300:FF:000134">
    <property type="entry name" value="Iron-enterobactin ABC transporter ATP-binding protein"/>
    <property type="match status" value="1"/>
</dbReference>
<dbReference type="InterPro" id="IPR017871">
    <property type="entry name" value="ABC_transporter-like_CS"/>
</dbReference>
<dbReference type="PANTHER" id="PTHR42771:SF10">
    <property type="entry name" value="FERRICHROME TRANSPORT ATP-BINDING PROTEIN FHUC"/>
    <property type="match status" value="1"/>
</dbReference>
<evidence type="ECO:0000256" key="8">
    <source>
        <dbReference type="ARBA" id="ARBA00023065"/>
    </source>
</evidence>
<evidence type="ECO:0000256" key="3">
    <source>
        <dbReference type="ARBA" id="ARBA00022475"/>
    </source>
</evidence>
<comment type="subcellular location">
    <subcellularLocation>
        <location evidence="1">Cell membrane</location>
        <topology evidence="1">Peripheral membrane protein</topology>
    </subcellularLocation>
</comment>
<reference evidence="11 12" key="1">
    <citation type="submission" date="2019-07" db="EMBL/GenBank/DDBJ databases">
        <authorList>
            <person name="Hibberd C M."/>
            <person name="Gehrig L. J."/>
            <person name="Chang H.-W."/>
            <person name="Venkatesh S."/>
        </authorList>
    </citation>
    <scope>NUCLEOTIDE SEQUENCE [LARGE SCALE GENOMIC DNA]</scope>
    <source>
        <strain evidence="11">Dorea_longicatena_SSTS_Bg7063</strain>
    </source>
</reference>
<dbReference type="InterPro" id="IPR051535">
    <property type="entry name" value="Siderophore_ABC-ATPase"/>
</dbReference>
<keyword evidence="9" id="KW-0472">Membrane</keyword>
<dbReference type="PROSITE" id="PS00211">
    <property type="entry name" value="ABC_TRANSPORTER_1"/>
    <property type="match status" value="1"/>
</dbReference>
<keyword evidence="4" id="KW-0410">Iron transport</keyword>
<dbReference type="CDD" id="cd03214">
    <property type="entry name" value="ABC_Iron-Siderophores_B12_Hemin"/>
    <property type="match status" value="1"/>
</dbReference>
<dbReference type="GO" id="GO:0016887">
    <property type="term" value="F:ATP hydrolysis activity"/>
    <property type="evidence" value="ECO:0007669"/>
    <property type="project" value="InterPro"/>
</dbReference>
<keyword evidence="8" id="KW-0406">Ion transport</keyword>
<dbReference type="Pfam" id="PF00005">
    <property type="entry name" value="ABC_tran"/>
    <property type="match status" value="1"/>
</dbReference>
<organism evidence="11 12">
    <name type="scientific">Dorea longicatena</name>
    <dbReference type="NCBI Taxonomy" id="88431"/>
    <lineage>
        <taxon>Bacteria</taxon>
        <taxon>Bacillati</taxon>
        <taxon>Bacillota</taxon>
        <taxon>Clostridia</taxon>
        <taxon>Lachnospirales</taxon>
        <taxon>Lachnospiraceae</taxon>
        <taxon>Dorea</taxon>
    </lineage>
</organism>
<dbReference type="Proteomes" id="UP000398619">
    <property type="component" value="Unassembled WGS sequence"/>
</dbReference>
<proteinExistence type="predicted"/>
<evidence type="ECO:0000256" key="9">
    <source>
        <dbReference type="ARBA" id="ARBA00023136"/>
    </source>
</evidence>
<accession>A0A564SE31</accession>
<evidence type="ECO:0000256" key="5">
    <source>
        <dbReference type="ARBA" id="ARBA00022741"/>
    </source>
</evidence>
<keyword evidence="2" id="KW-0813">Transport</keyword>
<evidence type="ECO:0000256" key="2">
    <source>
        <dbReference type="ARBA" id="ARBA00022448"/>
    </source>
</evidence>
<evidence type="ECO:0000256" key="1">
    <source>
        <dbReference type="ARBA" id="ARBA00004202"/>
    </source>
</evidence>
<dbReference type="GO" id="GO:0006826">
    <property type="term" value="P:iron ion transport"/>
    <property type="evidence" value="ECO:0007669"/>
    <property type="project" value="UniProtKB-KW"/>
</dbReference>
<evidence type="ECO:0000313" key="12">
    <source>
        <dbReference type="Proteomes" id="UP000398619"/>
    </source>
</evidence>
<dbReference type="EMBL" id="CABHNM010000014">
    <property type="protein sequence ID" value="VUW93043.1"/>
    <property type="molecule type" value="Genomic_DNA"/>
</dbReference>
<dbReference type="PROSITE" id="PS50893">
    <property type="entry name" value="ABC_TRANSPORTER_2"/>
    <property type="match status" value="1"/>
</dbReference>
<dbReference type="InterPro" id="IPR003593">
    <property type="entry name" value="AAA+_ATPase"/>
</dbReference>
<keyword evidence="5" id="KW-0547">Nucleotide-binding</keyword>
<dbReference type="GO" id="GO:0005524">
    <property type="term" value="F:ATP binding"/>
    <property type="evidence" value="ECO:0007669"/>
    <property type="project" value="UniProtKB-KW"/>
</dbReference>
<dbReference type="InterPro" id="IPR003439">
    <property type="entry name" value="ABC_transporter-like_ATP-bd"/>
</dbReference>
<keyword evidence="6 11" id="KW-0067">ATP-binding</keyword>
<feature type="domain" description="ABC transporter" evidence="10">
    <location>
        <begin position="42"/>
        <end position="278"/>
    </location>
</feature>
<dbReference type="AlphaFoldDB" id="A0A564SE31"/>
<name>A0A564SE31_9FIRM</name>
<protein>
    <submittedName>
        <fullName evidence="11">Putative siderophore transport system ATP-binding protein YusV</fullName>
    </submittedName>
</protein>
<evidence type="ECO:0000259" key="10">
    <source>
        <dbReference type="PROSITE" id="PS50893"/>
    </source>
</evidence>
<dbReference type="InterPro" id="IPR027417">
    <property type="entry name" value="P-loop_NTPase"/>
</dbReference>
<dbReference type="SMART" id="SM00382">
    <property type="entry name" value="AAA"/>
    <property type="match status" value="1"/>
</dbReference>
<dbReference type="SUPFAM" id="SSF52540">
    <property type="entry name" value="P-loop containing nucleoside triphosphate hydrolases"/>
    <property type="match status" value="1"/>
</dbReference>
<keyword evidence="7" id="KW-0408">Iron</keyword>
<sequence>MQNKENKNKLTSEDMELIRNDFTFEQKKKEKKADKWADKPAMEVRDLHFAYGKNKVLKGVSLKIEEGKITTIMGANGCGKSTLFSLMTKNLYPGKGNIFLKGKNIQNLNLKEFARKVAIVQQYNSASDDITVENLVAFGRTPHKKMMQGDSAEDERMIEWALEVTNLMEYRDREVSRLSGGQRQRVWIAMALCQGTKTLFLDEPTTYLDIRYQIEILQLVKKLNQEFGITIIMVLHDINQAITYSDNIIGMKDGVVLVEGDPEEVITEESIRELYGIELGVTRVDGRKFVLAV</sequence>
<dbReference type="Gene3D" id="3.40.50.300">
    <property type="entry name" value="P-loop containing nucleotide triphosphate hydrolases"/>
    <property type="match status" value="1"/>
</dbReference>
<evidence type="ECO:0000256" key="7">
    <source>
        <dbReference type="ARBA" id="ARBA00023004"/>
    </source>
</evidence>
<dbReference type="PANTHER" id="PTHR42771">
    <property type="entry name" value="IRON(3+)-HYDROXAMATE IMPORT ATP-BINDING PROTEIN FHUC"/>
    <property type="match status" value="1"/>
</dbReference>
<evidence type="ECO:0000313" key="11">
    <source>
        <dbReference type="EMBL" id="VUW93043.1"/>
    </source>
</evidence>
<evidence type="ECO:0000256" key="4">
    <source>
        <dbReference type="ARBA" id="ARBA00022496"/>
    </source>
</evidence>
<gene>
    <name evidence="11" type="primary">yusV_2</name>
    <name evidence="11" type="ORF">DLSSTS7063_00476</name>
</gene>
<dbReference type="GO" id="GO:0005886">
    <property type="term" value="C:plasma membrane"/>
    <property type="evidence" value="ECO:0007669"/>
    <property type="project" value="UniProtKB-SubCell"/>
</dbReference>
<evidence type="ECO:0000256" key="6">
    <source>
        <dbReference type="ARBA" id="ARBA00022840"/>
    </source>
</evidence>